<organism evidence="10 11">
    <name type="scientific">Macrostomum lignano</name>
    <dbReference type="NCBI Taxonomy" id="282301"/>
    <lineage>
        <taxon>Eukaryota</taxon>
        <taxon>Metazoa</taxon>
        <taxon>Spiralia</taxon>
        <taxon>Lophotrochozoa</taxon>
        <taxon>Platyhelminthes</taxon>
        <taxon>Rhabditophora</taxon>
        <taxon>Macrostomorpha</taxon>
        <taxon>Macrostomida</taxon>
        <taxon>Macrostomidae</taxon>
        <taxon>Macrostomum</taxon>
    </lineage>
</organism>
<evidence type="ECO:0000313" key="9">
    <source>
        <dbReference type="EMBL" id="PAA81934.1"/>
    </source>
</evidence>
<evidence type="ECO:0000313" key="10">
    <source>
        <dbReference type="EMBL" id="PAA87869.1"/>
    </source>
</evidence>
<dbReference type="PANTHER" id="PTHR43272">
    <property type="entry name" value="LONG-CHAIN-FATTY-ACID--COA LIGASE"/>
    <property type="match status" value="1"/>
</dbReference>
<evidence type="ECO:0000259" key="8">
    <source>
        <dbReference type="Pfam" id="PF00501"/>
    </source>
</evidence>
<keyword evidence="5" id="KW-0067">ATP-binding</keyword>
<dbReference type="Gene3D" id="3.40.50.12780">
    <property type="entry name" value="N-terminal domain of ligase-like"/>
    <property type="match status" value="1"/>
</dbReference>
<dbReference type="GO" id="GO:0005811">
    <property type="term" value="C:lipid droplet"/>
    <property type="evidence" value="ECO:0007669"/>
    <property type="project" value="TreeGrafter"/>
</dbReference>
<evidence type="ECO:0000256" key="1">
    <source>
        <dbReference type="ARBA" id="ARBA00006432"/>
    </source>
</evidence>
<comment type="catalytic activity">
    <reaction evidence="6">
        <text>a long-chain fatty acid + ATP + CoA = a long-chain fatty acyl-CoA + AMP + diphosphate</text>
        <dbReference type="Rhea" id="RHEA:15421"/>
        <dbReference type="ChEBI" id="CHEBI:30616"/>
        <dbReference type="ChEBI" id="CHEBI:33019"/>
        <dbReference type="ChEBI" id="CHEBI:57287"/>
        <dbReference type="ChEBI" id="CHEBI:57560"/>
        <dbReference type="ChEBI" id="CHEBI:83139"/>
        <dbReference type="ChEBI" id="CHEBI:456215"/>
        <dbReference type="EC" id="6.2.1.3"/>
    </reaction>
    <physiologicalReaction direction="left-to-right" evidence="6">
        <dbReference type="Rhea" id="RHEA:15422"/>
    </physiologicalReaction>
</comment>
<dbReference type="InterPro" id="IPR000873">
    <property type="entry name" value="AMP-dep_synth/lig_dom"/>
</dbReference>
<sequence length="722" mass="79683">MSILFAVVRAVTYVYDFVTWPLYYFLYAPDEVAKNSRKVRAKRLSNDPESPWRCVESMDKLVEKPTLAVDSMADMLRIAVAKYPSKRCLGTRELLSEEDERQPNGRVFKKLCFGDYHWETYEEVNIRVDNFGRGLANLGMKPTKRILVFAETRAEWQICVNAAFRFNHPVVTLYSTLGDDAIVYGINQAEVDIVITSDSLVSKFKNLLPKISQVKHIIYMDNGVFGGSKDPKLQLGEINGVQFHAMTSVERLGKQQAAAKSTQSAASSPKSGDLAVIMYTSGSTGLPKGVMITHGNLMATIASAVDRIPQFGRRPDDTYIGYLPLAHVLELVAELACLTGGVPIGYSSPLTLSDVSNKIKKGTKGDISVLKPTLMAAVPAIMDRISKNVWEKVNDGGAVSKALFNWAYDYKKDRMLRGMPSPLLDKIIFNKVKYLLGGRVRVMLSGGAPLSTETQRFMNVCFGIPIVQGYGLTETTGAGTVQTVDDISTGRAGPPLACCQIRLRDWAEGGYSSRDQPCPRGEVLIGGNNVTLGYFKMPDKTKEDFFVDSDGIRWFCTGDIGLFNVNGTLEIVDRKKDLVKLQGGEYISLGKVETALGVSAFVEQLCVYGDSFKDHTVAIVVPKKTQVMQLAEKLGISGDTDATGDSYESLLKNKAIKDAVLKDLQSKAAGKVERFELPTRVYLTSEQWTPESGLVTDALKLKRRQLQDHFQSEIDRMYSGSV</sequence>
<dbReference type="STRING" id="282301.A0A267GRF3"/>
<evidence type="ECO:0000256" key="4">
    <source>
        <dbReference type="ARBA" id="ARBA00022832"/>
    </source>
</evidence>
<evidence type="ECO:0000256" key="6">
    <source>
        <dbReference type="ARBA" id="ARBA00024484"/>
    </source>
</evidence>
<dbReference type="GO" id="GO:0035336">
    <property type="term" value="P:long-chain fatty-acyl-CoA metabolic process"/>
    <property type="evidence" value="ECO:0007669"/>
    <property type="project" value="TreeGrafter"/>
</dbReference>
<evidence type="ECO:0000256" key="3">
    <source>
        <dbReference type="ARBA" id="ARBA00022741"/>
    </source>
</evidence>
<dbReference type="PROSITE" id="PS00455">
    <property type="entry name" value="AMP_BINDING"/>
    <property type="match status" value="1"/>
</dbReference>
<evidence type="ECO:0000256" key="5">
    <source>
        <dbReference type="ARBA" id="ARBA00022840"/>
    </source>
</evidence>
<dbReference type="InterPro" id="IPR020845">
    <property type="entry name" value="AMP-binding_CS"/>
</dbReference>
<evidence type="ECO:0000256" key="2">
    <source>
        <dbReference type="ARBA" id="ARBA00022598"/>
    </source>
</evidence>
<keyword evidence="4" id="KW-0443">Lipid metabolism</keyword>
<dbReference type="GO" id="GO:0004467">
    <property type="term" value="F:long-chain fatty acid-CoA ligase activity"/>
    <property type="evidence" value="ECO:0007669"/>
    <property type="project" value="UniProtKB-EC"/>
</dbReference>
<keyword evidence="4" id="KW-0276">Fatty acid metabolism</keyword>
<dbReference type="EMBL" id="NIVC01000507">
    <property type="protein sequence ID" value="PAA81934.1"/>
    <property type="molecule type" value="Genomic_DNA"/>
</dbReference>
<accession>A0A267GRF3</accession>
<proteinExistence type="inferred from homology"/>
<comment type="caution">
    <text evidence="10">The sequence shown here is derived from an EMBL/GenBank/DDBJ whole genome shotgun (WGS) entry which is preliminary data.</text>
</comment>
<reference evidence="10 11" key="1">
    <citation type="submission" date="2017-06" db="EMBL/GenBank/DDBJ databases">
        <title>A platform for efficient transgenesis in Macrostomum lignano, a flatworm model organism for stem cell research.</title>
        <authorList>
            <person name="Berezikov E."/>
        </authorList>
    </citation>
    <scope>NUCLEOTIDE SEQUENCE [LARGE SCALE GENOMIC DNA]</scope>
    <source>
        <strain evidence="10">DV1</strain>
        <tissue evidence="10">Whole organism</tissue>
    </source>
</reference>
<dbReference type="GO" id="GO:0005886">
    <property type="term" value="C:plasma membrane"/>
    <property type="evidence" value="ECO:0007669"/>
    <property type="project" value="TreeGrafter"/>
</dbReference>
<keyword evidence="11" id="KW-1185">Reference proteome</keyword>
<dbReference type="PANTHER" id="PTHR43272:SF83">
    <property type="entry name" value="ACYL-COA SYNTHETASE LONG-CHAIN, ISOFORM J"/>
    <property type="match status" value="1"/>
</dbReference>
<dbReference type="InterPro" id="IPR042099">
    <property type="entry name" value="ANL_N_sf"/>
</dbReference>
<protein>
    <recommendedName>
        <fullName evidence="7">long-chain-fatty-acid--CoA ligase</fullName>
        <ecNumber evidence="7">6.2.1.3</ecNumber>
    </recommendedName>
</protein>
<dbReference type="InterPro" id="IPR045851">
    <property type="entry name" value="AMP-bd_C_sf"/>
</dbReference>
<dbReference type="SUPFAM" id="SSF56801">
    <property type="entry name" value="Acetyl-CoA synthetase-like"/>
    <property type="match status" value="1"/>
</dbReference>
<comment type="similarity">
    <text evidence="1">Belongs to the ATP-dependent AMP-binding enzyme family.</text>
</comment>
<dbReference type="Gene3D" id="3.30.300.30">
    <property type="match status" value="1"/>
</dbReference>
<dbReference type="Pfam" id="PF00501">
    <property type="entry name" value="AMP-binding"/>
    <property type="match status" value="1"/>
</dbReference>
<dbReference type="Proteomes" id="UP000215902">
    <property type="component" value="Unassembled WGS sequence"/>
</dbReference>
<keyword evidence="2" id="KW-0436">Ligase</keyword>
<evidence type="ECO:0000256" key="7">
    <source>
        <dbReference type="ARBA" id="ARBA00026121"/>
    </source>
</evidence>
<feature type="domain" description="AMP-dependent synthetase/ligase" evidence="8">
    <location>
        <begin position="100"/>
        <end position="535"/>
    </location>
</feature>
<dbReference type="GO" id="GO:0005524">
    <property type="term" value="F:ATP binding"/>
    <property type="evidence" value="ECO:0007669"/>
    <property type="project" value="UniProtKB-KW"/>
</dbReference>
<gene>
    <name evidence="10" type="ORF">BOX15_Mlig030308g1</name>
    <name evidence="9" type="ORF">BOX15_Mlig030308g2</name>
</gene>
<name>A0A267GRF3_9PLAT</name>
<keyword evidence="3" id="KW-0547">Nucleotide-binding</keyword>
<dbReference type="OrthoDB" id="1700726at2759"/>
<dbReference type="EC" id="6.2.1.3" evidence="7"/>
<dbReference type="GO" id="GO:0005783">
    <property type="term" value="C:endoplasmic reticulum"/>
    <property type="evidence" value="ECO:0007669"/>
    <property type="project" value="TreeGrafter"/>
</dbReference>
<dbReference type="AlphaFoldDB" id="A0A267GRF3"/>
<dbReference type="GO" id="GO:0030182">
    <property type="term" value="P:neuron differentiation"/>
    <property type="evidence" value="ECO:0007669"/>
    <property type="project" value="TreeGrafter"/>
</dbReference>
<evidence type="ECO:0000313" key="11">
    <source>
        <dbReference type="Proteomes" id="UP000215902"/>
    </source>
</evidence>
<dbReference type="EMBL" id="NIVC01000212">
    <property type="protein sequence ID" value="PAA87869.1"/>
    <property type="molecule type" value="Genomic_DNA"/>
</dbReference>